<feature type="transmembrane region" description="Helical" evidence="6">
    <location>
        <begin position="226"/>
        <end position="244"/>
    </location>
</feature>
<comment type="subcellular location">
    <subcellularLocation>
        <location evidence="1">Membrane</location>
        <topology evidence="1">Multi-pass membrane protein</topology>
    </subcellularLocation>
</comment>
<organism evidence="7 8">
    <name type="scientific">Corynebacterium oculi</name>
    <dbReference type="NCBI Taxonomy" id="1544416"/>
    <lineage>
        <taxon>Bacteria</taxon>
        <taxon>Bacillati</taxon>
        <taxon>Actinomycetota</taxon>
        <taxon>Actinomycetes</taxon>
        <taxon>Mycobacteriales</taxon>
        <taxon>Corynebacteriaceae</taxon>
        <taxon>Corynebacterium</taxon>
    </lineage>
</organism>
<feature type="transmembrane region" description="Helical" evidence="6">
    <location>
        <begin position="132"/>
        <end position="149"/>
    </location>
</feature>
<evidence type="ECO:0000313" key="7">
    <source>
        <dbReference type="EMBL" id="KQB85391.1"/>
    </source>
</evidence>
<dbReference type="NCBIfam" id="TIGR03718">
    <property type="entry name" value="R_switched_Alx"/>
    <property type="match status" value="1"/>
</dbReference>
<proteinExistence type="inferred from homology"/>
<protein>
    <submittedName>
        <fullName evidence="7">Inner membrane protein alx</fullName>
    </submittedName>
</protein>
<dbReference type="PATRIC" id="fig|1544416.3.peg.534"/>
<dbReference type="GO" id="GO:0016020">
    <property type="term" value="C:membrane"/>
    <property type="evidence" value="ECO:0007669"/>
    <property type="project" value="UniProtKB-SubCell"/>
</dbReference>
<feature type="transmembrane region" description="Helical" evidence="6">
    <location>
        <begin position="80"/>
        <end position="96"/>
    </location>
</feature>
<dbReference type="STRING" id="1544416.Cocul_00530"/>
<feature type="transmembrane region" description="Helical" evidence="6">
    <location>
        <begin position="197"/>
        <end position="220"/>
    </location>
</feature>
<feature type="transmembrane region" description="Helical" evidence="6">
    <location>
        <begin position="103"/>
        <end position="126"/>
    </location>
</feature>
<dbReference type="PANTHER" id="PTHR30238">
    <property type="entry name" value="MEMBRANE BOUND PREDICTED REDOX MODULATOR"/>
    <property type="match status" value="1"/>
</dbReference>
<name>A0A0Q1DYR5_9CORY</name>
<dbReference type="PANTHER" id="PTHR30238:SF0">
    <property type="entry name" value="THYLAKOID MEMBRANE PROTEIN TERC, CHLOROPLASTIC"/>
    <property type="match status" value="1"/>
</dbReference>
<keyword evidence="3 6" id="KW-0812">Transmembrane</keyword>
<evidence type="ECO:0000313" key="8">
    <source>
        <dbReference type="Proteomes" id="UP000050517"/>
    </source>
</evidence>
<keyword evidence="4 6" id="KW-1133">Transmembrane helix</keyword>
<dbReference type="Pfam" id="PF03741">
    <property type="entry name" value="TerC"/>
    <property type="match status" value="1"/>
</dbReference>
<evidence type="ECO:0000256" key="1">
    <source>
        <dbReference type="ARBA" id="ARBA00004141"/>
    </source>
</evidence>
<comment type="similarity">
    <text evidence="2">Belongs to the TerC family.</text>
</comment>
<keyword evidence="8" id="KW-1185">Reference proteome</keyword>
<evidence type="ECO:0000256" key="4">
    <source>
        <dbReference type="ARBA" id="ARBA00022989"/>
    </source>
</evidence>
<dbReference type="OrthoDB" id="5242957at2"/>
<accession>A0A0Q1DYR5</accession>
<feature type="transmembrane region" description="Helical" evidence="6">
    <location>
        <begin position="256"/>
        <end position="277"/>
    </location>
</feature>
<evidence type="ECO:0000256" key="6">
    <source>
        <dbReference type="SAM" id="Phobius"/>
    </source>
</evidence>
<dbReference type="InterPro" id="IPR022369">
    <property type="entry name" value="Integral_membrane_TerC_rswitch"/>
</dbReference>
<evidence type="ECO:0000256" key="3">
    <source>
        <dbReference type="ARBA" id="ARBA00022692"/>
    </source>
</evidence>
<feature type="transmembrane region" description="Helical" evidence="6">
    <location>
        <begin position="6"/>
        <end position="27"/>
    </location>
</feature>
<feature type="transmembrane region" description="Helical" evidence="6">
    <location>
        <begin position="39"/>
        <end position="60"/>
    </location>
</feature>
<sequence>MTVPLWIWGATCLVILGLFIFDFYSHVRTPHEPTIKESAWWSVVYVLLALAFGGFVYAVWDHQHGIEYLTGYVTEKALSVDNLFVFALIMGAFQIPRKYQQKVLLIGIALALVFRLVFILLGASIINAWSDVFYLFGIFLLFTAAKMILDEVRDAPPTDPQDMWVIKLVRKVVPVTETYESDHLTLKKNGKRYFTPLMVALVAIGMVDVMFALDSIPAIYGVTQEAYLVFTTNAFSLLGLRQLYFLLDGLLDRLGYLSYGLSIILGFIGIKLIFHALHENNLPFINGGESVHGVPEISTEASLLVIVGVLVVTVVASLWKNKRDRRNEQTTGAPAHP</sequence>
<feature type="transmembrane region" description="Helical" evidence="6">
    <location>
        <begin position="297"/>
        <end position="319"/>
    </location>
</feature>
<dbReference type="Proteomes" id="UP000050517">
    <property type="component" value="Unassembled WGS sequence"/>
</dbReference>
<dbReference type="EMBL" id="LKST01000001">
    <property type="protein sequence ID" value="KQB85391.1"/>
    <property type="molecule type" value="Genomic_DNA"/>
</dbReference>
<comment type="caution">
    <text evidence="7">The sequence shown here is derived from an EMBL/GenBank/DDBJ whole genome shotgun (WGS) entry which is preliminary data.</text>
</comment>
<keyword evidence="5 6" id="KW-0472">Membrane</keyword>
<evidence type="ECO:0000256" key="5">
    <source>
        <dbReference type="ARBA" id="ARBA00023136"/>
    </source>
</evidence>
<evidence type="ECO:0000256" key="2">
    <source>
        <dbReference type="ARBA" id="ARBA00007511"/>
    </source>
</evidence>
<gene>
    <name evidence="7" type="primary">alx</name>
    <name evidence="7" type="ORF">Cocul_00530</name>
</gene>
<reference evidence="7 8" key="1">
    <citation type="submission" date="2015-10" db="EMBL/GenBank/DDBJ databases">
        <title>Corynebacteirum lowii and Corynebacterium oculi species nova, derived from human clinical disease and and emended description of Corynebacterium mastiditis.</title>
        <authorList>
            <person name="Bernard K."/>
            <person name="Pacheco A.L."/>
            <person name="Mcdougall C."/>
            <person name="Burtx T."/>
            <person name="Weibe D."/>
            <person name="Tyler S."/>
            <person name="Olson A.B."/>
            <person name="Cnockaert M."/>
            <person name="Eguchi H."/>
            <person name="Kuwahara T."/>
            <person name="Nakayama-Imaohji H."/>
            <person name="Boudewijins M."/>
            <person name="Van Hoecke F."/>
            <person name="Bernier A.-M."/>
            <person name="Vandamme P."/>
        </authorList>
    </citation>
    <scope>NUCLEOTIDE SEQUENCE [LARGE SCALE GENOMIC DNA]</scope>
    <source>
        <strain evidence="7 8">NML 130210</strain>
    </source>
</reference>
<dbReference type="AlphaFoldDB" id="A0A0Q1DYR5"/>
<dbReference type="InterPro" id="IPR005496">
    <property type="entry name" value="Integral_membrane_TerC"/>
</dbReference>
<dbReference type="RefSeq" id="WP_055121722.1">
    <property type="nucleotide sequence ID" value="NZ_LKST01000001.1"/>
</dbReference>